<keyword evidence="1" id="KW-0862">Zinc</keyword>
<dbReference type="GO" id="GO:0008725">
    <property type="term" value="F:DNA-3-methyladenine glycosylase activity"/>
    <property type="evidence" value="ECO:0007669"/>
    <property type="project" value="InterPro"/>
</dbReference>
<dbReference type="STRING" id="452471.Aasi_0057"/>
<name>B3EU91_AMOA5</name>
<gene>
    <name evidence="2" type="ordered locus">Aasi_0057</name>
</gene>
<feature type="binding site" evidence="1">
    <location>
        <position position="182"/>
    </location>
    <ligand>
        <name>Zn(2+)</name>
        <dbReference type="ChEBI" id="CHEBI:29105"/>
    </ligand>
</feature>
<dbReference type="OrthoDB" id="9807664at2"/>
<organism evidence="2 3">
    <name type="scientific">Amoebophilus asiaticus (strain 5a2)</name>
    <dbReference type="NCBI Taxonomy" id="452471"/>
    <lineage>
        <taxon>Bacteria</taxon>
        <taxon>Pseudomonadati</taxon>
        <taxon>Bacteroidota</taxon>
        <taxon>Cytophagia</taxon>
        <taxon>Cytophagales</taxon>
        <taxon>Amoebophilaceae</taxon>
        <taxon>Candidatus Amoebophilus</taxon>
    </lineage>
</organism>
<dbReference type="Pfam" id="PF03352">
    <property type="entry name" value="Adenine_glyco"/>
    <property type="match status" value="1"/>
</dbReference>
<feature type="binding site" evidence="1">
    <location>
        <position position="20"/>
    </location>
    <ligand>
        <name>Zn(2+)</name>
        <dbReference type="ChEBI" id="CHEBI:29105"/>
    </ligand>
</feature>
<evidence type="ECO:0000313" key="3">
    <source>
        <dbReference type="Proteomes" id="UP000001227"/>
    </source>
</evidence>
<sequence>MLDKKRCDWVKPPEFYIRYHDEEWGVPIYNDQQHFEFLVLENAQAGLSFLTVLSKRAGYRQHFAEFDVHQVASFGEEKIQQLCNESSIIRNKSKIVASISNANQFIRIQDEFGSFNNYIWNFVEGRTIVNYWNAISQVPAYTPLAEKISKDLKQRGFKFVGSTTVYAYMQAAGLVNDHLVNCFRHQELFALSKDRR</sequence>
<dbReference type="Gene3D" id="1.10.340.30">
    <property type="entry name" value="Hypothetical protein, domain 2"/>
    <property type="match status" value="1"/>
</dbReference>
<dbReference type="eggNOG" id="COG2818">
    <property type="taxonomic scope" value="Bacteria"/>
</dbReference>
<protein>
    <submittedName>
        <fullName evidence="2">Methyladenine glycosylase</fullName>
    </submittedName>
</protein>
<feature type="binding site" evidence="1">
    <location>
        <position position="7"/>
    </location>
    <ligand>
        <name>Zn(2+)</name>
        <dbReference type="ChEBI" id="CHEBI:29105"/>
    </ligand>
</feature>
<dbReference type="InterPro" id="IPR005019">
    <property type="entry name" value="Adenine_glyco"/>
</dbReference>
<dbReference type="SUPFAM" id="SSF48150">
    <property type="entry name" value="DNA-glycosylase"/>
    <property type="match status" value="1"/>
</dbReference>
<proteinExistence type="predicted"/>
<dbReference type="HOGENOM" id="CLU_083758_1_0_10"/>
<accession>B3EU91</accession>
<dbReference type="InterPro" id="IPR011257">
    <property type="entry name" value="DNA_glycosylase"/>
</dbReference>
<dbReference type="KEGG" id="aas:Aasi_0057"/>
<dbReference type="EMBL" id="CP001102">
    <property type="protein sequence ID" value="ACE05510.1"/>
    <property type="molecule type" value="Genomic_DNA"/>
</dbReference>
<evidence type="ECO:0000256" key="1">
    <source>
        <dbReference type="PIRSR" id="PIRSR605019-1"/>
    </source>
</evidence>
<keyword evidence="1" id="KW-0479">Metal-binding</keyword>
<dbReference type="PANTHER" id="PTHR31116:SF29">
    <property type="entry name" value="DNA GLYCOSYLASE SUPERFAMILY PROTEIN"/>
    <property type="match status" value="1"/>
</dbReference>
<dbReference type="GO" id="GO:0046872">
    <property type="term" value="F:metal ion binding"/>
    <property type="evidence" value="ECO:0007669"/>
    <property type="project" value="UniProtKB-KW"/>
</dbReference>
<dbReference type="Proteomes" id="UP000001227">
    <property type="component" value="Chromosome"/>
</dbReference>
<dbReference type="PANTHER" id="PTHR31116">
    <property type="entry name" value="OS04G0501200 PROTEIN"/>
    <property type="match status" value="1"/>
</dbReference>
<dbReference type="RefSeq" id="WP_012472282.1">
    <property type="nucleotide sequence ID" value="NC_010830.1"/>
</dbReference>
<dbReference type="GO" id="GO:0006284">
    <property type="term" value="P:base-excision repair"/>
    <property type="evidence" value="ECO:0007669"/>
    <property type="project" value="InterPro"/>
</dbReference>
<keyword evidence="3" id="KW-1185">Reference proteome</keyword>
<feature type="binding site" evidence="1">
    <location>
        <position position="178"/>
    </location>
    <ligand>
        <name>Zn(2+)</name>
        <dbReference type="ChEBI" id="CHEBI:29105"/>
    </ligand>
</feature>
<dbReference type="AlphaFoldDB" id="B3EU91"/>
<evidence type="ECO:0000313" key="2">
    <source>
        <dbReference type="EMBL" id="ACE05510.1"/>
    </source>
</evidence>
<reference evidence="2 3" key="1">
    <citation type="journal article" date="2010" name="J. Bacteriol.">
        <title>The genome of the amoeba symbiont 'Candidatus Amoebophilus asiaticus' reveals common mechanisms for host cell interaction among amoeba-associated bacteria.</title>
        <authorList>
            <person name="Schmitz-Esser S."/>
            <person name="Tischler P."/>
            <person name="Arnold R."/>
            <person name="Montanaro J."/>
            <person name="Wagner M."/>
            <person name="Rattei T."/>
            <person name="Horn M."/>
        </authorList>
    </citation>
    <scope>NUCLEOTIDE SEQUENCE [LARGE SCALE GENOMIC DNA]</scope>
    <source>
        <strain evidence="2 3">5a2</strain>
    </source>
</reference>